<keyword evidence="2" id="KW-0201">Cytochrome c-type biogenesis</keyword>
<reference evidence="8" key="1">
    <citation type="submission" date="2017-09" db="EMBL/GenBank/DDBJ databases">
        <authorList>
            <person name="Varghese N."/>
            <person name="Submissions S."/>
        </authorList>
    </citation>
    <scope>NUCLEOTIDE SEQUENCE [LARGE SCALE GENOMIC DNA]</scope>
    <source>
        <strain evidence="8">CGMCC 1.8913</strain>
    </source>
</reference>
<accession>A0A285NRZ8</accession>
<dbReference type="PANTHER" id="PTHR42852:SF6">
    <property type="entry name" value="THIOL:DISULFIDE INTERCHANGE PROTEIN DSBE"/>
    <property type="match status" value="1"/>
</dbReference>
<comment type="subcellular location">
    <subcellularLocation>
        <location evidence="1">Cell envelope</location>
    </subcellularLocation>
</comment>
<keyword evidence="4" id="KW-1015">Disulfide bond</keyword>
<evidence type="ECO:0000313" key="8">
    <source>
        <dbReference type="Proteomes" id="UP000219356"/>
    </source>
</evidence>
<gene>
    <name evidence="7" type="ORF">SAMN05421503_1739</name>
</gene>
<dbReference type="InterPro" id="IPR000866">
    <property type="entry name" value="AhpC/TSA"/>
</dbReference>
<dbReference type="InterPro" id="IPR050553">
    <property type="entry name" value="Thioredoxin_ResA/DsbE_sf"/>
</dbReference>
<dbReference type="PROSITE" id="PS51352">
    <property type="entry name" value="THIOREDOXIN_2"/>
    <property type="match status" value="1"/>
</dbReference>
<dbReference type="CDD" id="cd02966">
    <property type="entry name" value="TlpA_like_family"/>
    <property type="match status" value="1"/>
</dbReference>
<dbReference type="GO" id="GO:0030313">
    <property type="term" value="C:cell envelope"/>
    <property type="evidence" value="ECO:0007669"/>
    <property type="project" value="UniProtKB-SubCell"/>
</dbReference>
<dbReference type="Proteomes" id="UP000219356">
    <property type="component" value="Unassembled WGS sequence"/>
</dbReference>
<dbReference type="NCBIfam" id="NF002854">
    <property type="entry name" value="PRK03147.1"/>
    <property type="match status" value="1"/>
</dbReference>
<protein>
    <submittedName>
        <fullName evidence="7">Peroxiredoxin</fullName>
    </submittedName>
</protein>
<dbReference type="GO" id="GO:0016209">
    <property type="term" value="F:antioxidant activity"/>
    <property type="evidence" value="ECO:0007669"/>
    <property type="project" value="InterPro"/>
</dbReference>
<dbReference type="PANTHER" id="PTHR42852">
    <property type="entry name" value="THIOL:DISULFIDE INTERCHANGE PROTEIN DSBE"/>
    <property type="match status" value="1"/>
</dbReference>
<evidence type="ECO:0000256" key="2">
    <source>
        <dbReference type="ARBA" id="ARBA00022748"/>
    </source>
</evidence>
<dbReference type="EMBL" id="OBEK01000002">
    <property type="protein sequence ID" value="SNZ10431.1"/>
    <property type="molecule type" value="Genomic_DNA"/>
</dbReference>
<dbReference type="GO" id="GO:0016491">
    <property type="term" value="F:oxidoreductase activity"/>
    <property type="evidence" value="ECO:0007669"/>
    <property type="project" value="InterPro"/>
</dbReference>
<dbReference type="InterPro" id="IPR013766">
    <property type="entry name" value="Thioredoxin_domain"/>
</dbReference>
<dbReference type="GO" id="GO:0017004">
    <property type="term" value="P:cytochrome complex assembly"/>
    <property type="evidence" value="ECO:0007669"/>
    <property type="project" value="UniProtKB-KW"/>
</dbReference>
<keyword evidence="5" id="KW-0676">Redox-active center</keyword>
<dbReference type="Pfam" id="PF00578">
    <property type="entry name" value="AhpC-TSA"/>
    <property type="match status" value="1"/>
</dbReference>
<keyword evidence="8" id="KW-1185">Reference proteome</keyword>
<evidence type="ECO:0000256" key="4">
    <source>
        <dbReference type="ARBA" id="ARBA00023157"/>
    </source>
</evidence>
<feature type="domain" description="Thioredoxin" evidence="6">
    <location>
        <begin position="39"/>
        <end position="178"/>
    </location>
</feature>
<dbReference type="PROSITE" id="PS00194">
    <property type="entry name" value="THIOREDOXIN_1"/>
    <property type="match status" value="1"/>
</dbReference>
<evidence type="ECO:0000256" key="3">
    <source>
        <dbReference type="ARBA" id="ARBA00022968"/>
    </source>
</evidence>
<sequence>MNSLKKRRFLIRLFVLTVLACVLLTAGWKLLNEGKTHKLEAGEKAPDFVLEDIQSGEEFKLSELKGKGVLVNFWATYCEPCKQEMPVFEEAAPTYEKQNVIFAAISADQSSLVINRFRDHYDLSFPLLKDNGNQVMEAYGVDALPATFFIRADGTLSRTVYGPLQTEKLEKYLDEIVP</sequence>
<evidence type="ECO:0000256" key="1">
    <source>
        <dbReference type="ARBA" id="ARBA00004196"/>
    </source>
</evidence>
<dbReference type="RefSeq" id="WP_097041201.1">
    <property type="nucleotide sequence ID" value="NZ_OBEK01000002.1"/>
</dbReference>
<evidence type="ECO:0000313" key="7">
    <source>
        <dbReference type="EMBL" id="SNZ10431.1"/>
    </source>
</evidence>
<keyword evidence="3" id="KW-0735">Signal-anchor</keyword>
<evidence type="ECO:0000256" key="5">
    <source>
        <dbReference type="ARBA" id="ARBA00023284"/>
    </source>
</evidence>
<proteinExistence type="predicted"/>
<dbReference type="OrthoDB" id="25753at2"/>
<dbReference type="Gene3D" id="3.40.30.10">
    <property type="entry name" value="Glutaredoxin"/>
    <property type="match status" value="1"/>
</dbReference>
<organism evidence="7 8">
    <name type="scientific">Terribacillus aidingensis</name>
    <dbReference type="NCBI Taxonomy" id="586416"/>
    <lineage>
        <taxon>Bacteria</taxon>
        <taxon>Bacillati</taxon>
        <taxon>Bacillota</taxon>
        <taxon>Bacilli</taxon>
        <taxon>Bacillales</taxon>
        <taxon>Bacillaceae</taxon>
        <taxon>Terribacillus</taxon>
    </lineage>
</organism>
<evidence type="ECO:0000259" key="6">
    <source>
        <dbReference type="PROSITE" id="PS51352"/>
    </source>
</evidence>
<dbReference type="InterPro" id="IPR017937">
    <property type="entry name" value="Thioredoxin_CS"/>
</dbReference>
<name>A0A285NRZ8_9BACI</name>
<dbReference type="SUPFAM" id="SSF52833">
    <property type="entry name" value="Thioredoxin-like"/>
    <property type="match status" value="1"/>
</dbReference>
<dbReference type="InterPro" id="IPR036249">
    <property type="entry name" value="Thioredoxin-like_sf"/>
</dbReference>
<keyword evidence="3" id="KW-0812">Transmembrane</keyword>
<dbReference type="AlphaFoldDB" id="A0A285NRZ8"/>